<evidence type="ECO:0000313" key="4">
    <source>
        <dbReference type="Proteomes" id="UP001224812"/>
    </source>
</evidence>
<comment type="caution">
    <text evidence="3">The sequence shown here is derived from an EMBL/GenBank/DDBJ whole genome shotgun (WGS) entry which is preliminary data.</text>
</comment>
<dbReference type="InterPro" id="IPR055634">
    <property type="entry name" value="DUF7210"/>
</dbReference>
<evidence type="ECO:0000313" key="3">
    <source>
        <dbReference type="EMBL" id="MDP8086219.1"/>
    </source>
</evidence>
<dbReference type="RefSeq" id="WP_306383993.1">
    <property type="nucleotide sequence ID" value="NZ_JASAVR010000025.1"/>
</dbReference>
<accession>A0ABT9JPM7</accession>
<keyword evidence="4" id="KW-1185">Reference proteome</keyword>
<dbReference type="Proteomes" id="UP001224812">
    <property type="component" value="Unassembled WGS sequence"/>
</dbReference>
<reference evidence="3 4" key="1">
    <citation type="journal article" date="2023" name="Front. Microbiol.">
        <title>Phylogeography and host specificity of Pasteurellaceae pathogenic to sea-farmed fish in the north-east Atlantic.</title>
        <authorList>
            <person name="Gulla S."/>
            <person name="Colquhoun D.J."/>
            <person name="Olsen A.B."/>
            <person name="Spilsberg B."/>
            <person name="Lagesen K."/>
            <person name="Aakesson C.P."/>
            <person name="Strom S."/>
            <person name="Manji F."/>
            <person name="Birkbeck T.H."/>
            <person name="Nilsen H.K."/>
        </authorList>
    </citation>
    <scope>NUCLEOTIDE SEQUENCE [LARGE SCALE GENOMIC DNA]</scope>
    <source>
        <strain evidence="3 4">VIO11850</strain>
    </source>
</reference>
<name>A0ABT9JPM7_9PAST</name>
<organism evidence="3 4">
    <name type="scientific">Phocoenobacter skyensis</name>
    <dbReference type="NCBI Taxonomy" id="97481"/>
    <lineage>
        <taxon>Bacteria</taxon>
        <taxon>Pseudomonadati</taxon>
        <taxon>Pseudomonadota</taxon>
        <taxon>Gammaproteobacteria</taxon>
        <taxon>Pasteurellales</taxon>
        <taxon>Pasteurellaceae</taxon>
        <taxon>Phocoenobacter</taxon>
    </lineage>
</organism>
<protein>
    <recommendedName>
        <fullName evidence="2">DUF7210 domain-containing protein</fullName>
    </recommendedName>
</protein>
<gene>
    <name evidence="3" type="ORF">QJT92_09845</name>
</gene>
<dbReference type="EMBL" id="JASAVS010000026">
    <property type="protein sequence ID" value="MDP8086219.1"/>
    <property type="molecule type" value="Genomic_DNA"/>
</dbReference>
<feature type="domain" description="DUF7210" evidence="2">
    <location>
        <begin position="13"/>
        <end position="38"/>
    </location>
</feature>
<proteinExistence type="predicted"/>
<feature type="compositionally biased region" description="Basic and acidic residues" evidence="1">
    <location>
        <begin position="49"/>
        <end position="65"/>
    </location>
</feature>
<feature type="region of interest" description="Disordered" evidence="1">
    <location>
        <begin position="44"/>
        <end position="65"/>
    </location>
</feature>
<dbReference type="Pfam" id="PF23843">
    <property type="entry name" value="DUF7210"/>
    <property type="match status" value="1"/>
</dbReference>
<evidence type="ECO:0000259" key="2">
    <source>
        <dbReference type="Pfam" id="PF23843"/>
    </source>
</evidence>
<evidence type="ECO:0000256" key="1">
    <source>
        <dbReference type="SAM" id="MobiDB-lite"/>
    </source>
</evidence>
<sequence length="65" mass="7410">MSKTIKTTVKDTPLYHDGKRYEVGAEISLRETQYHELSIYLNEPIAESGGKEKPTEEAKKEKGKK</sequence>